<sequence length="201" mass="21801">MPTPIMLPRDRGVKVDKVHFVDFGGQLKPFMGGPVQDIMRLGSRWALEITIPLQETEPYGRIWSSRLVQAKIFGALVAFRQDGLDIGNPGMPVVDGAGQTGFAINLRGLTPGYVIREGQAVPLVASGRRYLYFAGADVTVGSTGRAAVPIYPMIRRSPANGDICEMTDPIIQGSINGNELAWTRLTAPYHDFGTITIAESE</sequence>
<protein>
    <recommendedName>
        <fullName evidence="3">Minor tail protein</fullName>
    </recommendedName>
</protein>
<reference evidence="1 2" key="1">
    <citation type="submission" date="2023-02" db="EMBL/GenBank/DDBJ databases">
        <title>Genome sequence of Novosphingobium humi KACC 19094.</title>
        <authorList>
            <person name="Kim S."/>
            <person name="Heo J."/>
            <person name="Kwon S.-W."/>
        </authorList>
    </citation>
    <scope>NUCLEOTIDE SEQUENCE [LARGE SCALE GENOMIC DNA]</scope>
    <source>
        <strain evidence="1 2">KACC 19094</strain>
    </source>
</reference>
<organism evidence="1 2">
    <name type="scientific">Novosphingobium humi</name>
    <dbReference type="NCBI Taxonomy" id="2282397"/>
    <lineage>
        <taxon>Bacteria</taxon>
        <taxon>Pseudomonadati</taxon>
        <taxon>Pseudomonadota</taxon>
        <taxon>Alphaproteobacteria</taxon>
        <taxon>Sphingomonadales</taxon>
        <taxon>Sphingomonadaceae</taxon>
        <taxon>Novosphingobium</taxon>
    </lineage>
</organism>
<gene>
    <name evidence="1" type="ORF">PQ457_07925</name>
</gene>
<accession>A0ABY7U028</accession>
<keyword evidence="2" id="KW-1185">Reference proteome</keyword>
<evidence type="ECO:0000313" key="2">
    <source>
        <dbReference type="Proteomes" id="UP001218231"/>
    </source>
</evidence>
<evidence type="ECO:0000313" key="1">
    <source>
        <dbReference type="EMBL" id="WCT78873.1"/>
    </source>
</evidence>
<dbReference type="EMBL" id="CP117417">
    <property type="protein sequence ID" value="WCT78873.1"/>
    <property type="molecule type" value="Genomic_DNA"/>
</dbReference>
<proteinExistence type="predicted"/>
<evidence type="ECO:0008006" key="3">
    <source>
        <dbReference type="Google" id="ProtNLM"/>
    </source>
</evidence>
<name>A0ABY7U028_9SPHN</name>
<dbReference type="Proteomes" id="UP001218231">
    <property type="component" value="Chromosome"/>
</dbReference>
<dbReference type="RefSeq" id="WP_273619173.1">
    <property type="nucleotide sequence ID" value="NZ_CP117417.1"/>
</dbReference>